<proteinExistence type="inferred from homology"/>
<dbReference type="GO" id="GO:0044780">
    <property type="term" value="P:bacterial-type flagellum assembly"/>
    <property type="evidence" value="ECO:0007669"/>
    <property type="project" value="UniProtKB-UniRule"/>
</dbReference>
<dbReference type="NCBIfam" id="NF009793">
    <property type="entry name" value="PRK13285.1-1"/>
    <property type="match status" value="1"/>
</dbReference>
<organism evidence="5 6">
    <name type="scientific">Candidatus Schekmanbacteria bacterium RBG_13_48_7</name>
    <dbReference type="NCBI Taxonomy" id="1817878"/>
    <lineage>
        <taxon>Bacteria</taxon>
        <taxon>Candidatus Schekmaniibacteriota</taxon>
    </lineage>
</organism>
<dbReference type="Pfam" id="PF02623">
    <property type="entry name" value="FliW"/>
    <property type="match status" value="1"/>
</dbReference>
<dbReference type="EMBL" id="MGDD01000337">
    <property type="protein sequence ID" value="OGL41974.1"/>
    <property type="molecule type" value="Genomic_DNA"/>
</dbReference>
<comment type="caution">
    <text evidence="5">The sequence shown here is derived from an EMBL/GenBank/DDBJ whole genome shotgun (WGS) entry which is preliminary data.</text>
</comment>
<dbReference type="AlphaFoldDB" id="A0A1F7RLY3"/>
<evidence type="ECO:0000256" key="3">
    <source>
        <dbReference type="ARBA" id="ARBA00022845"/>
    </source>
</evidence>
<dbReference type="PANTHER" id="PTHR39190:SF1">
    <property type="entry name" value="FLAGELLAR ASSEMBLY FACTOR FLIW"/>
    <property type="match status" value="1"/>
</dbReference>
<evidence type="ECO:0000313" key="6">
    <source>
        <dbReference type="Proteomes" id="UP000179266"/>
    </source>
</evidence>
<comment type="subunit">
    <text evidence="4">Interacts with translational regulator CsrA and flagellin(s).</text>
</comment>
<dbReference type="GO" id="GO:0006417">
    <property type="term" value="P:regulation of translation"/>
    <property type="evidence" value="ECO:0007669"/>
    <property type="project" value="UniProtKB-KW"/>
</dbReference>
<comment type="similarity">
    <text evidence="4">Belongs to the FliW family.</text>
</comment>
<evidence type="ECO:0000313" key="5">
    <source>
        <dbReference type="EMBL" id="OGL41974.1"/>
    </source>
</evidence>
<dbReference type="Proteomes" id="UP000179266">
    <property type="component" value="Unassembled WGS sequence"/>
</dbReference>
<comment type="function">
    <text evidence="4">Acts as an anti-CsrA protein, binds CsrA and prevents it from repressing translation of its target genes, one of which is flagellin. Binds to flagellin and participates in the assembly of the flagellum.</text>
</comment>
<gene>
    <name evidence="4" type="primary">fliW</name>
    <name evidence="5" type="ORF">A2161_00595</name>
</gene>
<dbReference type="HAMAP" id="MF_01185">
    <property type="entry name" value="FliW"/>
    <property type="match status" value="1"/>
</dbReference>
<keyword evidence="2 4" id="KW-1005">Bacterial flagellum biogenesis</keyword>
<dbReference type="PANTHER" id="PTHR39190">
    <property type="entry name" value="FLAGELLAR ASSEMBLY FACTOR FLIW"/>
    <property type="match status" value="1"/>
</dbReference>
<keyword evidence="4" id="KW-0143">Chaperone</keyword>
<evidence type="ECO:0000256" key="4">
    <source>
        <dbReference type="HAMAP-Rule" id="MF_01185"/>
    </source>
</evidence>
<evidence type="ECO:0000256" key="1">
    <source>
        <dbReference type="ARBA" id="ARBA00022490"/>
    </source>
</evidence>
<dbReference type="GO" id="GO:0005737">
    <property type="term" value="C:cytoplasm"/>
    <property type="evidence" value="ECO:0007669"/>
    <property type="project" value="UniProtKB-SubCell"/>
</dbReference>
<keyword evidence="3 4" id="KW-0810">Translation regulation</keyword>
<comment type="subcellular location">
    <subcellularLocation>
        <location evidence="4">Cytoplasm</location>
    </subcellularLocation>
</comment>
<protein>
    <recommendedName>
        <fullName evidence="4">Flagellar assembly factor FliW</fullName>
    </recommendedName>
</protein>
<name>A0A1F7RLY3_9BACT</name>
<keyword evidence="1 4" id="KW-0963">Cytoplasm</keyword>
<dbReference type="Gene3D" id="2.30.290.10">
    <property type="entry name" value="BH3618-like"/>
    <property type="match status" value="1"/>
</dbReference>
<accession>A0A1F7RLY3</accession>
<dbReference type="InterPro" id="IPR024046">
    <property type="entry name" value="Flagellar_assmbl_FliW_dom_sf"/>
</dbReference>
<sequence length="152" mass="17708">MQVNSYLFGDLIVEQEKIIQFPEGVFGFPDKRRYILVEKEESFPISWLQCLDDPYLSFAVINPFLVFSDYKVVLDNQDCEYLELNESEGAMILSIMILPEDLNKSTINLQAPLIINIQKRLGRQVILSNQKYPYRHPVFFDCEEDNNCETTG</sequence>
<dbReference type="SUPFAM" id="SSF141457">
    <property type="entry name" value="BH3618-like"/>
    <property type="match status" value="1"/>
</dbReference>
<evidence type="ECO:0000256" key="2">
    <source>
        <dbReference type="ARBA" id="ARBA00022795"/>
    </source>
</evidence>
<reference evidence="5 6" key="1">
    <citation type="journal article" date="2016" name="Nat. Commun.">
        <title>Thousands of microbial genomes shed light on interconnected biogeochemical processes in an aquifer system.</title>
        <authorList>
            <person name="Anantharaman K."/>
            <person name="Brown C.T."/>
            <person name="Hug L.A."/>
            <person name="Sharon I."/>
            <person name="Castelle C.J."/>
            <person name="Probst A.J."/>
            <person name="Thomas B.C."/>
            <person name="Singh A."/>
            <person name="Wilkins M.J."/>
            <person name="Karaoz U."/>
            <person name="Brodie E.L."/>
            <person name="Williams K.H."/>
            <person name="Hubbard S.S."/>
            <person name="Banfield J.F."/>
        </authorList>
    </citation>
    <scope>NUCLEOTIDE SEQUENCE [LARGE SCALE GENOMIC DNA]</scope>
</reference>
<dbReference type="InterPro" id="IPR003775">
    <property type="entry name" value="Flagellar_assembly_factor_FliW"/>
</dbReference>